<feature type="region of interest" description="Disordered" evidence="2">
    <location>
        <begin position="467"/>
        <end position="496"/>
    </location>
</feature>
<evidence type="ECO:0000313" key="3">
    <source>
        <dbReference type="Proteomes" id="UP000081671"/>
    </source>
</evidence>
<dbReference type="AlphaFoldDB" id="A0A1S3FV42"/>
<sequence>MEFMKHLEVINETNFPMIPIDKHLTASLRIRQLACLIGSMQQVNQKMGGIDLSLNEMTNSLAIEKYEMEKNILKEKSRSSPADRAVVFKCFCSDRELEKFLSSRSPKAIWLDSFWWIFHERYQPNKEIQHKLFDRIAQHYAVILFHLPRSHYEEALLKKFPSLLSKGVYTSFCCCFPQSWFNTHEFKTEICNTMNLWITGTYPRIQCYKDWDYSELDPERFRREELLNHRKRQAKGREFSLFNLKKTSLKSGQKKNIHAQSCSAYLINDKLPPGKLSTEESWQLQGAAKGYPRRQTLVWRKATRQVKRISEAREYANMFKESCTACKNPELTPSLFNLYGKSPLIMYYLLNHATLCHKGQDMLVTRHEWTKALPDSVPTYAHIINLSLYNMKRRKEKLRQLNRLHWQEWNYFDSYLQELQDNILRQMKNIDKLEAEKRKTNYMFIPPYPRLEIRKLKGNLKKMEALSRGVEKDKKQKVLSKKDPSIFSLSSSTSHG</sequence>
<dbReference type="PANTHER" id="PTHR33560">
    <property type="entry name" value="PROTEIN FAM227B"/>
    <property type="match status" value="1"/>
</dbReference>
<dbReference type="KEGG" id="dord:105991994"/>
<organism evidence="3 4">
    <name type="scientific">Dipodomys ordii</name>
    <name type="common">Ord's kangaroo rat</name>
    <dbReference type="NCBI Taxonomy" id="10020"/>
    <lineage>
        <taxon>Eukaryota</taxon>
        <taxon>Metazoa</taxon>
        <taxon>Chordata</taxon>
        <taxon>Craniata</taxon>
        <taxon>Vertebrata</taxon>
        <taxon>Euteleostomi</taxon>
        <taxon>Mammalia</taxon>
        <taxon>Eutheria</taxon>
        <taxon>Euarchontoglires</taxon>
        <taxon>Glires</taxon>
        <taxon>Rodentia</taxon>
        <taxon>Castorimorpha</taxon>
        <taxon>Heteromyidae</taxon>
        <taxon>Dipodomyinae</taxon>
        <taxon>Dipodomys</taxon>
    </lineage>
</organism>
<keyword evidence="3" id="KW-1185">Reference proteome</keyword>
<dbReference type="FunCoup" id="A0A1S3FV42">
    <property type="interactions" value="8"/>
</dbReference>
<feature type="compositionally biased region" description="Polar residues" evidence="2">
    <location>
        <begin position="487"/>
        <end position="496"/>
    </location>
</feature>
<dbReference type="OrthoDB" id="192208at2759"/>
<reference evidence="4" key="1">
    <citation type="submission" date="2025-08" db="UniProtKB">
        <authorList>
            <consortium name="RefSeq"/>
        </authorList>
    </citation>
    <scope>IDENTIFICATION</scope>
    <source>
        <tissue evidence="4">Kidney</tissue>
    </source>
</reference>
<accession>A0A1S3FV42</accession>
<name>A0A1S3FV42_DIPOR</name>
<dbReference type="Pfam" id="PF14922">
    <property type="entry name" value="FWWh"/>
    <property type="match status" value="1"/>
</dbReference>
<evidence type="ECO:0000256" key="2">
    <source>
        <dbReference type="SAM" id="MobiDB-lite"/>
    </source>
</evidence>
<protein>
    <submittedName>
        <fullName evidence="4">Protein FAM227A</fullName>
    </submittedName>
</protein>
<dbReference type="CTD" id="646851"/>
<dbReference type="InParanoid" id="A0A1S3FV42"/>
<dbReference type="PANTHER" id="PTHR33560:SF1">
    <property type="entry name" value="PROTEIN FAM227A"/>
    <property type="match status" value="1"/>
</dbReference>
<dbReference type="Proteomes" id="UP000081671">
    <property type="component" value="Unplaced"/>
</dbReference>
<gene>
    <name evidence="4" type="primary">Fam227a</name>
</gene>
<evidence type="ECO:0000313" key="4">
    <source>
        <dbReference type="RefSeq" id="XP_012880245.1"/>
    </source>
</evidence>
<dbReference type="InterPro" id="IPR029417">
    <property type="entry name" value="FAM227"/>
</dbReference>
<dbReference type="RefSeq" id="XP_012880245.1">
    <property type="nucleotide sequence ID" value="XM_013024791.1"/>
</dbReference>
<comment type="similarity">
    <text evidence="1">Belongs to the FAM227 family.</text>
</comment>
<evidence type="ECO:0000256" key="1">
    <source>
        <dbReference type="ARBA" id="ARBA00008666"/>
    </source>
</evidence>
<proteinExistence type="inferred from homology"/>
<feature type="compositionally biased region" description="Basic and acidic residues" evidence="2">
    <location>
        <begin position="467"/>
        <end position="484"/>
    </location>
</feature>
<dbReference type="GeneID" id="105991994"/>